<dbReference type="EMBL" id="SIHI01000016">
    <property type="protein sequence ID" value="TWT49950.1"/>
    <property type="molecule type" value="Genomic_DNA"/>
</dbReference>
<proteinExistence type="predicted"/>
<dbReference type="NCBIfam" id="TIGR04294">
    <property type="entry name" value="pre_pil_HX9DG"/>
    <property type="match status" value="1"/>
</dbReference>
<protein>
    <submittedName>
        <fullName evidence="2">Putative major pilin subunit</fullName>
    </submittedName>
</protein>
<evidence type="ECO:0000313" key="2">
    <source>
        <dbReference type="EMBL" id="TWT49950.1"/>
    </source>
</evidence>
<organism evidence="2 3">
    <name type="scientific">Thalassoglobus neptunius</name>
    <dbReference type="NCBI Taxonomy" id="1938619"/>
    <lineage>
        <taxon>Bacteria</taxon>
        <taxon>Pseudomonadati</taxon>
        <taxon>Planctomycetota</taxon>
        <taxon>Planctomycetia</taxon>
        <taxon>Planctomycetales</taxon>
        <taxon>Planctomycetaceae</taxon>
        <taxon>Thalassoglobus</taxon>
    </lineage>
</organism>
<dbReference type="Proteomes" id="UP000317243">
    <property type="component" value="Unassembled WGS sequence"/>
</dbReference>
<dbReference type="AlphaFoldDB" id="A0A5C5WH20"/>
<feature type="domain" description="DUF1559" evidence="1">
    <location>
        <begin position="35"/>
        <end position="276"/>
    </location>
</feature>
<keyword evidence="3" id="KW-1185">Reference proteome</keyword>
<dbReference type="RefSeq" id="WP_146511199.1">
    <property type="nucleotide sequence ID" value="NZ_SIHI01000016.1"/>
</dbReference>
<dbReference type="InterPro" id="IPR045584">
    <property type="entry name" value="Pilin-like"/>
</dbReference>
<sequence>MHRNRTRRRGFTAIELLVVIAIIAILIALLLPAVQQARETARRTQCKHNLMQLGLALHSYHQTHDTLPPGSVNWTGPVRDGQPGYLFSWIAQILPYLEERLTYDKLDFTRPVDDPANLEPVSRVPSIFVCPSSTSSSHAYAGCHHDTEAPIDTDNNGTLYLNSRVRFRDINDGRRATILLGEVLASSTWALGTRATLRNTSGVNRPDEVQAFRKLNRGSYYGLPEEAPSDTEVEEDAEAVDPDLIVGGFLSSHTDGAHFCFADGAVKFLTGRIDQQVFQNLGNRNDGNLVEGF</sequence>
<dbReference type="NCBIfam" id="TIGR02532">
    <property type="entry name" value="IV_pilin_GFxxxE"/>
    <property type="match status" value="1"/>
</dbReference>
<dbReference type="InterPro" id="IPR011453">
    <property type="entry name" value="DUF1559"/>
</dbReference>
<dbReference type="PANTHER" id="PTHR30093">
    <property type="entry name" value="GENERAL SECRETION PATHWAY PROTEIN G"/>
    <property type="match status" value="1"/>
</dbReference>
<dbReference type="InterPro" id="IPR027558">
    <property type="entry name" value="Pre_pil_HX9DG_C"/>
</dbReference>
<evidence type="ECO:0000313" key="3">
    <source>
        <dbReference type="Proteomes" id="UP000317243"/>
    </source>
</evidence>
<dbReference type="Pfam" id="PF07596">
    <property type="entry name" value="SBP_bac_10"/>
    <property type="match status" value="1"/>
</dbReference>
<dbReference type="PANTHER" id="PTHR30093:SF2">
    <property type="entry name" value="TYPE II SECRETION SYSTEM PROTEIN H"/>
    <property type="match status" value="1"/>
</dbReference>
<reference evidence="2 3" key="1">
    <citation type="submission" date="2019-02" db="EMBL/GenBank/DDBJ databases">
        <title>Deep-cultivation of Planctomycetes and their phenomic and genomic characterization uncovers novel biology.</title>
        <authorList>
            <person name="Wiegand S."/>
            <person name="Jogler M."/>
            <person name="Boedeker C."/>
            <person name="Pinto D."/>
            <person name="Vollmers J."/>
            <person name="Rivas-Marin E."/>
            <person name="Kohn T."/>
            <person name="Peeters S.H."/>
            <person name="Heuer A."/>
            <person name="Rast P."/>
            <person name="Oberbeckmann S."/>
            <person name="Bunk B."/>
            <person name="Jeske O."/>
            <person name="Meyerdierks A."/>
            <person name="Storesund J.E."/>
            <person name="Kallscheuer N."/>
            <person name="Luecker S."/>
            <person name="Lage O.M."/>
            <person name="Pohl T."/>
            <person name="Merkel B.J."/>
            <person name="Hornburger P."/>
            <person name="Mueller R.-W."/>
            <person name="Bruemmer F."/>
            <person name="Labrenz M."/>
            <person name="Spormann A.M."/>
            <person name="Op Den Camp H."/>
            <person name="Overmann J."/>
            <person name="Amann R."/>
            <person name="Jetten M.S.M."/>
            <person name="Mascher T."/>
            <person name="Medema M.H."/>
            <person name="Devos D.P."/>
            <person name="Kaster A.-K."/>
            <person name="Ovreas L."/>
            <person name="Rohde M."/>
            <person name="Galperin M.Y."/>
            <person name="Jogler C."/>
        </authorList>
    </citation>
    <scope>NUCLEOTIDE SEQUENCE [LARGE SCALE GENOMIC DNA]</scope>
    <source>
        <strain evidence="2 3">KOR42</strain>
    </source>
</reference>
<comment type="caution">
    <text evidence="2">The sequence shown here is derived from an EMBL/GenBank/DDBJ whole genome shotgun (WGS) entry which is preliminary data.</text>
</comment>
<name>A0A5C5WH20_9PLAN</name>
<dbReference type="SUPFAM" id="SSF54523">
    <property type="entry name" value="Pili subunits"/>
    <property type="match status" value="1"/>
</dbReference>
<accession>A0A5C5WH20</accession>
<dbReference type="Pfam" id="PF07963">
    <property type="entry name" value="N_methyl"/>
    <property type="match status" value="1"/>
</dbReference>
<evidence type="ECO:0000259" key="1">
    <source>
        <dbReference type="Pfam" id="PF07596"/>
    </source>
</evidence>
<dbReference type="Gene3D" id="3.30.700.10">
    <property type="entry name" value="Glycoprotein, Type 4 Pilin"/>
    <property type="match status" value="1"/>
</dbReference>
<gene>
    <name evidence="2" type="ORF">KOR42_37680</name>
</gene>
<dbReference type="InterPro" id="IPR012902">
    <property type="entry name" value="N_methyl_site"/>
</dbReference>
<dbReference type="OrthoDB" id="255848at2"/>